<feature type="binding site" evidence="6">
    <location>
        <position position="720"/>
    </location>
    <ligand>
        <name>Zn(2+)</name>
        <dbReference type="ChEBI" id="CHEBI:29105"/>
    </ligand>
</feature>
<evidence type="ECO:0000256" key="4">
    <source>
        <dbReference type="ARBA" id="ARBA00022833"/>
    </source>
</evidence>
<accession>A0ABT6FFQ0</accession>
<protein>
    <recommendedName>
        <fullName evidence="6">Probable inorganic carbon transporter subunit DabA</fullName>
    </recommendedName>
</protein>
<evidence type="ECO:0000313" key="7">
    <source>
        <dbReference type="EMBL" id="MDG3006220.1"/>
    </source>
</evidence>
<evidence type="ECO:0000256" key="1">
    <source>
        <dbReference type="ARBA" id="ARBA00022448"/>
    </source>
</evidence>
<keyword evidence="3 6" id="KW-0479">Metal-binding</keyword>
<evidence type="ECO:0000313" key="8">
    <source>
        <dbReference type="Proteomes" id="UP001216907"/>
    </source>
</evidence>
<dbReference type="Pfam" id="PF10070">
    <property type="entry name" value="DabA"/>
    <property type="match status" value="1"/>
</dbReference>
<comment type="subunit">
    <text evidence="6">Forms a complex with DabB.</text>
</comment>
<keyword evidence="2 6" id="KW-1003">Cell membrane</keyword>
<evidence type="ECO:0000256" key="6">
    <source>
        <dbReference type="HAMAP-Rule" id="MF_01871"/>
    </source>
</evidence>
<keyword evidence="5 6" id="KW-0472">Membrane</keyword>
<dbReference type="PANTHER" id="PTHR38344:SF1">
    <property type="entry name" value="INORGANIC CARBON TRANSPORTER SUBUNIT DABA-RELATED"/>
    <property type="match status" value="1"/>
</dbReference>
<keyword evidence="8" id="KW-1185">Reference proteome</keyword>
<comment type="subcellular location">
    <subcellularLocation>
        <location evidence="6">Cell membrane</location>
        <topology evidence="6">Peripheral membrane protein</topology>
    </subcellularLocation>
</comment>
<dbReference type="InterPro" id="IPR018752">
    <property type="entry name" value="DabA"/>
</dbReference>
<keyword evidence="1 6" id="KW-0813">Transport</keyword>
<organism evidence="7 8">
    <name type="scientific">Paludisphaera mucosa</name>
    <dbReference type="NCBI Taxonomy" id="3030827"/>
    <lineage>
        <taxon>Bacteria</taxon>
        <taxon>Pseudomonadati</taxon>
        <taxon>Planctomycetota</taxon>
        <taxon>Planctomycetia</taxon>
        <taxon>Isosphaerales</taxon>
        <taxon>Isosphaeraceae</taxon>
        <taxon>Paludisphaera</taxon>
    </lineage>
</organism>
<evidence type="ECO:0000256" key="5">
    <source>
        <dbReference type="ARBA" id="ARBA00023136"/>
    </source>
</evidence>
<dbReference type="Proteomes" id="UP001216907">
    <property type="component" value="Unassembled WGS sequence"/>
</dbReference>
<evidence type="ECO:0000256" key="3">
    <source>
        <dbReference type="ARBA" id="ARBA00022723"/>
    </source>
</evidence>
<comment type="cofactor">
    <cofactor evidence="6">
        <name>Zn(2+)</name>
        <dbReference type="ChEBI" id="CHEBI:29105"/>
    </cofactor>
</comment>
<feature type="binding site" evidence="6">
    <location>
        <position position="519"/>
    </location>
    <ligand>
        <name>Zn(2+)</name>
        <dbReference type="ChEBI" id="CHEBI:29105"/>
    </ligand>
</feature>
<proteinExistence type="inferred from homology"/>
<comment type="similarity">
    <text evidence="6">Belongs to the inorganic carbon transporter (TC 9.A.2) DabA family.</text>
</comment>
<gene>
    <name evidence="6" type="primary">dabA</name>
    <name evidence="7" type="ORF">PZE19_20810</name>
</gene>
<feature type="binding site" evidence="6">
    <location>
        <position position="705"/>
    </location>
    <ligand>
        <name>Zn(2+)</name>
        <dbReference type="ChEBI" id="CHEBI:29105"/>
    </ligand>
</feature>
<sequence>MSPTHVEATESHAAVDGESHLALLARSIEHAAHYLPSQGPISVFVHHNTLHAFEDLPFERAVVAATSMYGSDPYLSEDHFRRELARGRILPEDLSWALLESLGDEADRLIGFMGTRYHLRLAMLEHALRTGSDAELQWVIAETDALQRFRSETPAETRGRLIDQTRHWIMREYAGSREGPEKPARDVVDVLLESRDFRGASVKQWTEATWEAFTLTLLWRVCHHGAHGVRRAHPPAPSPLRHRDGLRAASGVDTDQLVHKYLIRFSSAFLDQGFAAWALPNRDQGYFGAFRELYKDAKPIAKWLQPLPGELKRIEAAGMTPLQSIAESLRELGVPASEAFDYIRHTLLALRGWAGIIWQLETNAEWAARPAPAGTLVDYVAVRLLLERLAIAWASEQFLGEAVPLRDLRRVLGRLRPHPPRASVDRRAFLVFQLAQVRGWSPRELARLSKDEWTRLATEIEEFDGLGRRQVYQLAYERRYQLKAAQALLAHRPAARPAVVHDDRPGDQAPLFQVVCCIDEREESLRRHLEEVEPRCETFGMAGFFGVAIYYKGVAEAQFRPLCPVNVKPRIFVREESFRSLTRASRFQEGMRRGFGTLAHRVHMGSRTFLGGVLTGMLGAFATMPLLARVLLPRDTARLRGLWNRVMTPPLTQLRLERGKQEPGPENGGLGFTVAEMTDVVAGGLKMIGLTDRDRFAPLIAVVGHGSSSLNNPQKAAYDCGACGGSQGGPNARAFAQMANDPRVRLALERLGLTIPDDVYFVGGYHNTCEDSVGFFDLDRLPSSHEHRFEEAAAALDAARKRNAHERCRRFESAPLSQSFDDAVRHVEGRAEDLSQTRPELGHATNALCVVGRRARTRGLFLDRRSFLTSYDASQDEDGAILTGLLRAVFPVCGGINLEYYFSRVDPTGYGCGSKLPHNITSLLGVMDGASSDLRPGLPWQMVELHEPIRILIVVETTPERLTRVLEANDFMIQMVRNGWVRIATLDPEASVLHQFRGDGFERYDGAVPDLPKAPSSVDWYRGCRDHLGFASIVPTPPASPAPAMGQEPRS</sequence>
<evidence type="ECO:0000256" key="2">
    <source>
        <dbReference type="ARBA" id="ARBA00022475"/>
    </source>
</evidence>
<name>A0ABT6FFQ0_9BACT</name>
<dbReference type="RefSeq" id="WP_277862520.1">
    <property type="nucleotide sequence ID" value="NZ_JARRAG010000002.1"/>
</dbReference>
<comment type="caution">
    <text evidence="7">The sequence shown here is derived from an EMBL/GenBank/DDBJ whole genome shotgun (WGS) entry which is preliminary data.</text>
</comment>
<dbReference type="EMBL" id="JARRAG010000002">
    <property type="protein sequence ID" value="MDG3006220.1"/>
    <property type="molecule type" value="Genomic_DNA"/>
</dbReference>
<dbReference type="PANTHER" id="PTHR38344">
    <property type="entry name" value="UPF0753 PROTEIN AQ_863"/>
    <property type="match status" value="1"/>
</dbReference>
<dbReference type="HAMAP" id="MF_01871">
    <property type="entry name" value="DabA"/>
    <property type="match status" value="1"/>
</dbReference>
<reference evidence="7 8" key="1">
    <citation type="submission" date="2023-03" db="EMBL/GenBank/DDBJ databases">
        <title>Paludisphaera mucosa sp. nov. a novel planctomycete from northern fen.</title>
        <authorList>
            <person name="Ivanova A."/>
        </authorList>
    </citation>
    <scope>NUCLEOTIDE SEQUENCE [LARGE SCALE GENOMIC DNA]</scope>
    <source>
        <strain evidence="7 8">Pla2</strain>
    </source>
</reference>
<keyword evidence="4 6" id="KW-0862">Zinc</keyword>
<comment type="function">
    <text evidence="6">Part of an energy-coupled inorganic carbon pump.</text>
</comment>
<feature type="binding site" evidence="6">
    <location>
        <position position="517"/>
    </location>
    <ligand>
        <name>Zn(2+)</name>
        <dbReference type="ChEBI" id="CHEBI:29105"/>
    </ligand>
</feature>